<keyword evidence="1" id="KW-1133">Transmembrane helix</keyword>
<dbReference type="EMBL" id="FOXQ01000002">
    <property type="protein sequence ID" value="SFP80685.1"/>
    <property type="molecule type" value="Genomic_DNA"/>
</dbReference>
<proteinExistence type="predicted"/>
<evidence type="ECO:0000313" key="2">
    <source>
        <dbReference type="EMBL" id="SFP80685.1"/>
    </source>
</evidence>
<dbReference type="Proteomes" id="UP000199031">
    <property type="component" value="Unassembled WGS sequence"/>
</dbReference>
<dbReference type="AlphaFoldDB" id="A0A1I5TCB6"/>
<dbReference type="STRING" id="1465490.SAMN05444277_10248"/>
<sequence length="53" mass="6581">MKEINLKNIPAGTHEMMAWLIVLMIMVFGYKYLREFVEYVLLKFYEYFIQHKF</sequence>
<evidence type="ECO:0000256" key="1">
    <source>
        <dbReference type="SAM" id="Phobius"/>
    </source>
</evidence>
<keyword evidence="1" id="KW-0812">Transmembrane</keyword>
<evidence type="ECO:0000313" key="3">
    <source>
        <dbReference type="Proteomes" id="UP000199031"/>
    </source>
</evidence>
<organism evidence="2 3">
    <name type="scientific">Parafilimonas terrae</name>
    <dbReference type="NCBI Taxonomy" id="1465490"/>
    <lineage>
        <taxon>Bacteria</taxon>
        <taxon>Pseudomonadati</taxon>
        <taxon>Bacteroidota</taxon>
        <taxon>Chitinophagia</taxon>
        <taxon>Chitinophagales</taxon>
        <taxon>Chitinophagaceae</taxon>
        <taxon>Parafilimonas</taxon>
    </lineage>
</organism>
<name>A0A1I5TCB6_9BACT</name>
<keyword evidence="1" id="KW-0472">Membrane</keyword>
<reference evidence="2 3" key="1">
    <citation type="submission" date="2016-10" db="EMBL/GenBank/DDBJ databases">
        <authorList>
            <person name="de Groot N.N."/>
        </authorList>
    </citation>
    <scope>NUCLEOTIDE SEQUENCE [LARGE SCALE GENOMIC DNA]</scope>
    <source>
        <strain evidence="2 3">DSM 28286</strain>
    </source>
</reference>
<feature type="transmembrane region" description="Helical" evidence="1">
    <location>
        <begin position="16"/>
        <end position="33"/>
    </location>
</feature>
<keyword evidence="3" id="KW-1185">Reference proteome</keyword>
<gene>
    <name evidence="2" type="ORF">SAMN05444277_10248</name>
</gene>
<protein>
    <submittedName>
        <fullName evidence="2">Uncharacterized protein</fullName>
    </submittedName>
</protein>
<dbReference type="RefSeq" id="WP_177191817.1">
    <property type="nucleotide sequence ID" value="NZ_FOXQ01000002.1"/>
</dbReference>
<accession>A0A1I5TCB6</accession>